<comment type="caution">
    <text evidence="1">The sequence shown here is derived from an EMBL/GenBank/DDBJ whole genome shotgun (WGS) entry which is preliminary data.</text>
</comment>
<name>A0ACB9NCZ4_BAUVA</name>
<proteinExistence type="predicted"/>
<gene>
    <name evidence="1" type="ORF">L6164_017467</name>
</gene>
<dbReference type="EMBL" id="CM039432">
    <property type="protein sequence ID" value="KAI4332570.1"/>
    <property type="molecule type" value="Genomic_DNA"/>
</dbReference>
<dbReference type="Proteomes" id="UP000828941">
    <property type="component" value="Chromosome 7"/>
</dbReference>
<evidence type="ECO:0000313" key="2">
    <source>
        <dbReference type="Proteomes" id="UP000828941"/>
    </source>
</evidence>
<organism evidence="1 2">
    <name type="scientific">Bauhinia variegata</name>
    <name type="common">Purple orchid tree</name>
    <name type="synonym">Phanera variegata</name>
    <dbReference type="NCBI Taxonomy" id="167791"/>
    <lineage>
        <taxon>Eukaryota</taxon>
        <taxon>Viridiplantae</taxon>
        <taxon>Streptophyta</taxon>
        <taxon>Embryophyta</taxon>
        <taxon>Tracheophyta</taxon>
        <taxon>Spermatophyta</taxon>
        <taxon>Magnoliopsida</taxon>
        <taxon>eudicotyledons</taxon>
        <taxon>Gunneridae</taxon>
        <taxon>Pentapetalae</taxon>
        <taxon>rosids</taxon>
        <taxon>fabids</taxon>
        <taxon>Fabales</taxon>
        <taxon>Fabaceae</taxon>
        <taxon>Cercidoideae</taxon>
        <taxon>Cercideae</taxon>
        <taxon>Bauhiniinae</taxon>
        <taxon>Bauhinia</taxon>
    </lineage>
</organism>
<reference evidence="1 2" key="1">
    <citation type="journal article" date="2022" name="DNA Res.">
        <title>Chromosomal-level genome assembly of the orchid tree Bauhinia variegata (Leguminosae; Cercidoideae) supports the allotetraploid origin hypothesis of Bauhinia.</title>
        <authorList>
            <person name="Zhong Y."/>
            <person name="Chen Y."/>
            <person name="Zheng D."/>
            <person name="Pang J."/>
            <person name="Liu Y."/>
            <person name="Luo S."/>
            <person name="Meng S."/>
            <person name="Qian L."/>
            <person name="Wei D."/>
            <person name="Dai S."/>
            <person name="Zhou R."/>
        </authorList>
    </citation>
    <scope>NUCLEOTIDE SEQUENCE [LARGE SCALE GENOMIC DNA]</scope>
    <source>
        <strain evidence="1">BV-YZ2020</strain>
    </source>
</reference>
<evidence type="ECO:0000313" key="1">
    <source>
        <dbReference type="EMBL" id="KAI4332570.1"/>
    </source>
</evidence>
<protein>
    <submittedName>
        <fullName evidence="1">Uncharacterized protein</fullName>
    </submittedName>
</protein>
<sequence length="697" mass="81084">MKQKQLMVLPVFYKVEPSDVRHQKGVFGKIFNKKIEKRFKNNTEKVQRWISTLNAAAELSGWHLEGHVIEYKFIDHIVNDIFKRTTPSLSNGCITLDRQFEEFRSLRYLKLSGNKSLTQVPDISKAPNLEKLWLDNCLNLSEVHDSVGKLSRLTGLHVAGCSKLSSFPDHVMMESLETLDLSSCSSLKTFPEISGMMENLIVIKLNKSGIESIPFSIQNLPGLQRIELEGCKRLSWLPSSILTLPKLDRLCVLYCRDRDLYFDCNSKEKEQQKRISPLERSHEKFVYLSNCNLRDEFLPTRLPCLSDWAALRLKLCDFKILPASIKQFPFLERLQLIQCKTLEEIKALPPSLKKLELSGCEQLREIGELPPNIEEIFAWNCTLLSSKSRSRLLDEKFHEVRAKFIILPREGIPKWFDYCYKGPSLSFWFQNKFPSVALCAVVSSSCGIDTLVLIVNGFQKISRNIEFYDRPSQNHILMFDLKTQIGRVIDGIMIEHGWNHVEISCIEQGSRNAFLGLKGVYLYKQSTNMDDMSFTRPNWPAKRKFDDFEVQNDPYMKYHPALLDRLDNVLPTWFFNHATPIIWEAIWNMQAPPTIRILLWEICQHNLPTCQSLLRRKLIDSPLCPICKEEDETLEHVFLLCPWTRPIWFESEFQWIIDANSLKCFEVWLCQRLKIIKRVHPNFNQVNVLLGCICWAI</sequence>
<keyword evidence="2" id="KW-1185">Reference proteome</keyword>
<accession>A0ACB9NCZ4</accession>